<dbReference type="AlphaFoldDB" id="A0A1M4WCL2"/>
<keyword evidence="2" id="KW-1185">Reference proteome</keyword>
<proteinExistence type="predicted"/>
<protein>
    <submittedName>
        <fullName evidence="1">Uncharacterized protein</fullName>
    </submittedName>
</protein>
<accession>A0A1M4WCL2</accession>
<dbReference type="Proteomes" id="UP000184295">
    <property type="component" value="Unassembled WGS sequence"/>
</dbReference>
<name>A0A1M4WCL2_9ACTN</name>
<sequence length="50" mass="5454">MAQRKVRITAIRKEEVDVERLVAGLLLLLHEIADTSHSNNATDPADGGTQ</sequence>
<dbReference type="STRING" id="1121881.SAMN02745225_01625"/>
<reference evidence="2" key="1">
    <citation type="submission" date="2016-11" db="EMBL/GenBank/DDBJ databases">
        <authorList>
            <person name="Varghese N."/>
            <person name="Submissions S."/>
        </authorList>
    </citation>
    <scope>NUCLEOTIDE SEQUENCE [LARGE SCALE GENOMIC DNA]</scope>
    <source>
        <strain evidence="2">DSM 19514</strain>
    </source>
</reference>
<evidence type="ECO:0000313" key="2">
    <source>
        <dbReference type="Proteomes" id="UP000184295"/>
    </source>
</evidence>
<evidence type="ECO:0000313" key="1">
    <source>
        <dbReference type="EMBL" id="SHE78890.1"/>
    </source>
</evidence>
<dbReference type="RefSeq" id="WP_178138759.1">
    <property type="nucleotide sequence ID" value="NZ_FQUL01000024.1"/>
</dbReference>
<gene>
    <name evidence="1" type="ORF">SAMN02745225_01625</name>
</gene>
<dbReference type="EMBL" id="FQUL01000024">
    <property type="protein sequence ID" value="SHE78890.1"/>
    <property type="molecule type" value="Genomic_DNA"/>
</dbReference>
<organism evidence="1 2">
    <name type="scientific">Ferrithrix thermotolerans DSM 19514</name>
    <dbReference type="NCBI Taxonomy" id="1121881"/>
    <lineage>
        <taxon>Bacteria</taxon>
        <taxon>Bacillati</taxon>
        <taxon>Actinomycetota</taxon>
        <taxon>Acidimicrobiia</taxon>
        <taxon>Acidimicrobiales</taxon>
        <taxon>Acidimicrobiaceae</taxon>
        <taxon>Ferrithrix</taxon>
    </lineage>
</organism>